<comment type="caution">
    <text evidence="2">The sequence shown here is derived from an EMBL/GenBank/DDBJ whole genome shotgun (WGS) entry which is preliminary data.</text>
</comment>
<dbReference type="NCBIfam" id="NF005566">
    <property type="entry name" value="PRK07236.1"/>
    <property type="match status" value="1"/>
</dbReference>
<dbReference type="RefSeq" id="WP_245994309.1">
    <property type="nucleotide sequence ID" value="NZ_QXGH01000028.1"/>
</dbReference>
<dbReference type="InterPro" id="IPR053212">
    <property type="entry name" value="DHP_3-monooxygenase"/>
</dbReference>
<accession>A0A417XX93</accession>
<dbReference type="Proteomes" id="UP000283644">
    <property type="component" value="Unassembled WGS sequence"/>
</dbReference>
<dbReference type="InterPro" id="IPR036188">
    <property type="entry name" value="FAD/NAD-bd_sf"/>
</dbReference>
<organism evidence="2 3">
    <name type="scientific">Nocardioides immobilis</name>
    <dbReference type="NCBI Taxonomy" id="2049295"/>
    <lineage>
        <taxon>Bacteria</taxon>
        <taxon>Bacillati</taxon>
        <taxon>Actinomycetota</taxon>
        <taxon>Actinomycetes</taxon>
        <taxon>Propionibacteriales</taxon>
        <taxon>Nocardioidaceae</taxon>
        <taxon>Nocardioides</taxon>
    </lineage>
</organism>
<gene>
    <name evidence="2" type="ORF">D0Z08_22310</name>
</gene>
<feature type="domain" description="2,6-dihydroxypyridine 3-monooxygenase substrate binding" evidence="1">
    <location>
        <begin position="183"/>
        <end position="309"/>
    </location>
</feature>
<dbReference type="SUPFAM" id="SSF51905">
    <property type="entry name" value="FAD/NAD(P)-binding domain"/>
    <property type="match status" value="1"/>
</dbReference>
<dbReference type="EMBL" id="QXGH01000028">
    <property type="protein sequence ID" value="RHW24935.1"/>
    <property type="molecule type" value="Genomic_DNA"/>
</dbReference>
<keyword evidence="3" id="KW-1185">Reference proteome</keyword>
<dbReference type="PANTHER" id="PTHR47469:SF2">
    <property type="entry name" value="OS06G0597600 PROTEIN"/>
    <property type="match status" value="1"/>
</dbReference>
<dbReference type="SUPFAM" id="SSF54373">
    <property type="entry name" value="FAD-linked reductases, C-terminal domain"/>
    <property type="match status" value="1"/>
</dbReference>
<dbReference type="AlphaFoldDB" id="A0A417XX93"/>
<name>A0A417XX93_9ACTN</name>
<proteinExistence type="predicted"/>
<dbReference type="PRINTS" id="PR00420">
    <property type="entry name" value="RNGMNOXGNASE"/>
</dbReference>
<evidence type="ECO:0000259" key="1">
    <source>
        <dbReference type="Pfam" id="PF22607"/>
    </source>
</evidence>
<sequence length="422" mass="45509">MPLTHAGETWSWPVRDLPPTGRHAIVVGGSIAGLATAAMLRRIGWQVTVCERSNAELTGRGAGIFATHPELLEALSRCGADTGGLGVLSHGRVVLDRAGGVVARRGMVQLVTSWDRLQGVLADAAGREVVQYGHELTGLDSDGNGVAAEFSNGRRLRADVLVGCDGWLSSVRTLTGFEAVPEYSGYFLWRGAPDELRLSDHTRSSIFDTYSFYVGTHLQALGYPIPGGRHGLDPGSRRYNFAWFRLADADQLGEMLVDKAGVHHEFSVPPPHVRRDLIDGMRADAGELLPPHVDCVDQIDQPFFTPIYDVMPDRMSSGRVAFVGDAAATVRPHAGFGASKAASEALALAECLGEVDEVGEALALYERRRLPVARKAVAHGRLLGAQLGSRLETAEEVAMHRTLQDPQELMGRIAVPNFLARV</sequence>
<dbReference type="PANTHER" id="PTHR47469">
    <property type="entry name" value="MONOOXYGENASE-LIKE"/>
    <property type="match status" value="1"/>
</dbReference>
<protein>
    <submittedName>
        <fullName evidence="2">FAD-dependent oxidoreductase</fullName>
    </submittedName>
</protein>
<reference evidence="2 3" key="1">
    <citation type="submission" date="2018-09" db="EMBL/GenBank/DDBJ databases">
        <title>Genome sequencing of Nocardioides immobilis CCTCC AB 2017083 for comparison to Nocardioides silvaticus.</title>
        <authorList>
            <person name="Li C."/>
            <person name="Wang G."/>
        </authorList>
    </citation>
    <scope>NUCLEOTIDE SEQUENCE [LARGE SCALE GENOMIC DNA]</scope>
    <source>
        <strain evidence="2 3">CCTCC AB 2017083</strain>
    </source>
</reference>
<dbReference type="InterPro" id="IPR054707">
    <property type="entry name" value="DhpH_subs-bd"/>
</dbReference>
<dbReference type="Gene3D" id="3.50.50.60">
    <property type="entry name" value="FAD/NAD(P)-binding domain"/>
    <property type="match status" value="2"/>
</dbReference>
<evidence type="ECO:0000313" key="2">
    <source>
        <dbReference type="EMBL" id="RHW24935.1"/>
    </source>
</evidence>
<dbReference type="Pfam" id="PF22607">
    <property type="entry name" value="FAD_binding-like"/>
    <property type="match status" value="1"/>
</dbReference>
<evidence type="ECO:0000313" key="3">
    <source>
        <dbReference type="Proteomes" id="UP000283644"/>
    </source>
</evidence>